<dbReference type="Proteomes" id="UP000239209">
    <property type="component" value="Unassembled WGS sequence"/>
</dbReference>
<gene>
    <name evidence="2" type="ORF">CLV70_104368</name>
</gene>
<keyword evidence="1" id="KW-0812">Transmembrane</keyword>
<dbReference type="RefSeq" id="WP_146164033.1">
    <property type="nucleotide sequence ID" value="NZ_PVZG01000004.1"/>
</dbReference>
<keyword evidence="1" id="KW-1133">Transmembrane helix</keyword>
<protein>
    <submittedName>
        <fullName evidence="2">Uncharacterized protein</fullName>
    </submittedName>
</protein>
<dbReference type="EMBL" id="PVZG01000004">
    <property type="protein sequence ID" value="PRY30816.1"/>
    <property type="molecule type" value="Genomic_DNA"/>
</dbReference>
<sequence>MRVVAGVALLAIGATLTAGGAGWPEGRITAIAVAVLTIAAGCATLATRITLFAVAVWGAGWVALAGGIAAGEWVATAGGAVAVVAGGTAFATSNYVTWFGVALLGDALALGAIAWWAWGTGGVVAAAGAAACAVASAAYGVAGLRS</sequence>
<accession>A0A2T0SBN1</accession>
<feature type="transmembrane region" description="Helical" evidence="1">
    <location>
        <begin position="98"/>
        <end position="118"/>
    </location>
</feature>
<keyword evidence="1" id="KW-0472">Membrane</keyword>
<feature type="transmembrane region" description="Helical" evidence="1">
    <location>
        <begin position="124"/>
        <end position="144"/>
    </location>
</feature>
<evidence type="ECO:0000256" key="1">
    <source>
        <dbReference type="SAM" id="Phobius"/>
    </source>
</evidence>
<evidence type="ECO:0000313" key="2">
    <source>
        <dbReference type="EMBL" id="PRY30816.1"/>
    </source>
</evidence>
<organism evidence="2 3">
    <name type="scientific">Pseudosporangium ferrugineum</name>
    <dbReference type="NCBI Taxonomy" id="439699"/>
    <lineage>
        <taxon>Bacteria</taxon>
        <taxon>Bacillati</taxon>
        <taxon>Actinomycetota</taxon>
        <taxon>Actinomycetes</taxon>
        <taxon>Micromonosporales</taxon>
        <taxon>Micromonosporaceae</taxon>
        <taxon>Pseudosporangium</taxon>
    </lineage>
</organism>
<reference evidence="2 3" key="1">
    <citation type="submission" date="2018-03" db="EMBL/GenBank/DDBJ databases">
        <title>Genomic Encyclopedia of Archaeal and Bacterial Type Strains, Phase II (KMG-II): from individual species to whole genera.</title>
        <authorList>
            <person name="Goeker M."/>
        </authorList>
    </citation>
    <scope>NUCLEOTIDE SEQUENCE [LARGE SCALE GENOMIC DNA]</scope>
    <source>
        <strain evidence="2 3">DSM 45348</strain>
    </source>
</reference>
<dbReference type="AlphaFoldDB" id="A0A2T0SBN1"/>
<proteinExistence type="predicted"/>
<keyword evidence="3" id="KW-1185">Reference proteome</keyword>
<name>A0A2T0SBN1_9ACTN</name>
<evidence type="ECO:0000313" key="3">
    <source>
        <dbReference type="Proteomes" id="UP000239209"/>
    </source>
</evidence>
<feature type="transmembrane region" description="Helical" evidence="1">
    <location>
        <begin position="28"/>
        <end position="46"/>
    </location>
</feature>
<comment type="caution">
    <text evidence="2">The sequence shown here is derived from an EMBL/GenBank/DDBJ whole genome shotgun (WGS) entry which is preliminary data.</text>
</comment>